<sequence>GKRHGAIFNVNKTKWMIFSLQDLDQETMNSLKINFGNRSHLLPENSMKWLGITIENNLSFRKHRKDVIAKGLKRANFLSSLSNTRWGIPPKL</sequence>
<organism evidence="1 2">
    <name type="scientific">Cronartium quercuum f. sp. fusiforme G11</name>
    <dbReference type="NCBI Taxonomy" id="708437"/>
    <lineage>
        <taxon>Eukaryota</taxon>
        <taxon>Fungi</taxon>
        <taxon>Dikarya</taxon>
        <taxon>Basidiomycota</taxon>
        <taxon>Pucciniomycotina</taxon>
        <taxon>Pucciniomycetes</taxon>
        <taxon>Pucciniales</taxon>
        <taxon>Coleosporiaceae</taxon>
        <taxon>Cronartium</taxon>
    </lineage>
</organism>
<evidence type="ECO:0000313" key="1">
    <source>
        <dbReference type="EMBL" id="KAG0139232.1"/>
    </source>
</evidence>
<feature type="non-terminal residue" evidence="1">
    <location>
        <position position="92"/>
    </location>
</feature>
<dbReference type="Proteomes" id="UP000886653">
    <property type="component" value="Unassembled WGS sequence"/>
</dbReference>
<reference evidence="1" key="1">
    <citation type="submission" date="2013-11" db="EMBL/GenBank/DDBJ databases">
        <title>Genome sequence of the fusiform rust pathogen reveals effectors for host alternation and coevolution with pine.</title>
        <authorList>
            <consortium name="DOE Joint Genome Institute"/>
            <person name="Smith K."/>
            <person name="Pendleton A."/>
            <person name="Kubisiak T."/>
            <person name="Anderson C."/>
            <person name="Salamov A."/>
            <person name="Aerts A."/>
            <person name="Riley R."/>
            <person name="Clum A."/>
            <person name="Lindquist E."/>
            <person name="Ence D."/>
            <person name="Campbell M."/>
            <person name="Kronenberg Z."/>
            <person name="Feau N."/>
            <person name="Dhillon B."/>
            <person name="Hamelin R."/>
            <person name="Burleigh J."/>
            <person name="Smith J."/>
            <person name="Yandell M."/>
            <person name="Nelson C."/>
            <person name="Grigoriev I."/>
            <person name="Davis J."/>
        </authorList>
    </citation>
    <scope>NUCLEOTIDE SEQUENCE</scope>
    <source>
        <strain evidence="1">G11</strain>
    </source>
</reference>
<comment type="caution">
    <text evidence="1">The sequence shown here is derived from an EMBL/GenBank/DDBJ whole genome shotgun (WGS) entry which is preliminary data.</text>
</comment>
<proteinExistence type="predicted"/>
<gene>
    <name evidence="1" type="ORF">CROQUDRAFT_14965</name>
</gene>
<feature type="non-terminal residue" evidence="1">
    <location>
        <position position="1"/>
    </location>
</feature>
<keyword evidence="2" id="KW-1185">Reference proteome</keyword>
<accession>A0A9P6N7K8</accession>
<dbReference type="OrthoDB" id="3230070at2759"/>
<evidence type="ECO:0000313" key="2">
    <source>
        <dbReference type="Proteomes" id="UP000886653"/>
    </source>
</evidence>
<protein>
    <submittedName>
        <fullName evidence="1">Uncharacterized protein</fullName>
    </submittedName>
</protein>
<name>A0A9P6N7K8_9BASI</name>
<dbReference type="EMBL" id="MU167678">
    <property type="protein sequence ID" value="KAG0139232.1"/>
    <property type="molecule type" value="Genomic_DNA"/>
</dbReference>
<dbReference type="AlphaFoldDB" id="A0A9P6N7K8"/>